<reference evidence="1" key="2">
    <citation type="journal article" date="2015" name="Genome Biol. Evol.">
        <title>Complete Genome Sequence and Transcriptomic Analysis of the Novel Pathogen Elizabethkingia anophelis in Response to Oxidative Stress.</title>
        <authorList>
            <person name="Li Y."/>
            <person name="Liu Y."/>
            <person name="Chew S.C."/>
            <person name="Tay M."/>
            <person name="Salido M.M."/>
            <person name="Teo J."/>
            <person name="Lauro F.M."/>
            <person name="Givskov M."/>
            <person name="Yang L."/>
        </authorList>
    </citation>
    <scope>NUCLEOTIDE SEQUENCE</scope>
    <source>
        <strain evidence="1">NUHP1</strain>
    </source>
</reference>
<dbReference type="STRING" id="1338011.BD94_3418"/>
<reference evidence="1" key="1">
    <citation type="journal article" date="2013" name="Lancet">
        <title>First case of E anophelis outbreak in an intensive-care unit.</title>
        <authorList>
            <person name="Teo J."/>
            <person name="Tan S.Y."/>
            <person name="Tay M."/>
            <person name="Ding Y."/>
            <person name="Kjelleberg S."/>
            <person name="Givskov M."/>
            <person name="Lin R.T."/>
            <person name="Yang L."/>
        </authorList>
    </citation>
    <scope>NUCLEOTIDE SEQUENCE [LARGE SCALE GENOMIC DNA]</scope>
    <source>
        <strain evidence="1">NUHP1</strain>
    </source>
</reference>
<accession>A0A077EL26</accession>
<proteinExistence type="predicted"/>
<dbReference type="InterPro" id="IPR038444">
    <property type="entry name" value="DUF465_sf"/>
</dbReference>
<gene>
    <name evidence="1" type="ORF">BD94_3418</name>
</gene>
<name>A0A077EL26_9FLAO</name>
<dbReference type="HOGENOM" id="CLU_2477750_0_0_10"/>
<dbReference type="AlphaFoldDB" id="A0A077EL26"/>
<dbReference type="GeneID" id="93131285"/>
<protein>
    <submittedName>
        <fullName evidence="1">Uncharacterized protein</fullName>
    </submittedName>
</protein>
<dbReference type="Proteomes" id="UP000028933">
    <property type="component" value="Chromosome"/>
</dbReference>
<evidence type="ECO:0000313" key="2">
    <source>
        <dbReference type="Proteomes" id="UP000028933"/>
    </source>
</evidence>
<organism evidence="1 2">
    <name type="scientific">Elizabethkingia anophelis NUHP1</name>
    <dbReference type="NCBI Taxonomy" id="1338011"/>
    <lineage>
        <taxon>Bacteria</taxon>
        <taxon>Pseudomonadati</taxon>
        <taxon>Bacteroidota</taxon>
        <taxon>Flavobacteriia</taxon>
        <taxon>Flavobacteriales</taxon>
        <taxon>Weeksellaceae</taxon>
        <taxon>Elizabethkingia</taxon>
    </lineage>
</organism>
<sequence length="87" mass="10518">MKTSVNSDKFMKYQDKIRELEDQSPRFKQVFAEYEIFSRELWNLETSDDGEPVPDDFLDALHLQMSYLEDEIKDWLQYREDSDTEVV</sequence>
<evidence type="ECO:0000313" key="1">
    <source>
        <dbReference type="EMBL" id="AIL47193.1"/>
    </source>
</evidence>
<dbReference type="Gene3D" id="6.10.280.50">
    <property type="match status" value="1"/>
</dbReference>
<dbReference type="eggNOG" id="ENOG503336D">
    <property type="taxonomic scope" value="Bacteria"/>
</dbReference>
<dbReference type="RefSeq" id="WP_021347001.1">
    <property type="nucleotide sequence ID" value="NZ_CP007547.1"/>
</dbReference>
<dbReference type="EMBL" id="CP007547">
    <property type="protein sequence ID" value="AIL47193.1"/>
    <property type="molecule type" value="Genomic_DNA"/>
</dbReference>
<dbReference type="KEGG" id="eao:BD94_3418"/>